<feature type="signal peptide" evidence="5">
    <location>
        <begin position="1"/>
        <end position="25"/>
    </location>
</feature>
<reference evidence="7 8" key="1">
    <citation type="submission" date="2018-11" db="EMBL/GenBank/DDBJ databases">
        <title>Genome assembly of Steccherinum ochraceum LE-BIN_3174, the white-rot fungus of the Steccherinaceae family (The Residual Polyporoid clade, Polyporales, Basidiomycota).</title>
        <authorList>
            <person name="Fedorova T.V."/>
            <person name="Glazunova O.A."/>
            <person name="Landesman E.O."/>
            <person name="Moiseenko K.V."/>
            <person name="Psurtseva N.V."/>
            <person name="Savinova O.S."/>
            <person name="Shakhova N.V."/>
            <person name="Tyazhelova T.V."/>
            <person name="Vasina D.V."/>
        </authorList>
    </citation>
    <scope>NUCLEOTIDE SEQUENCE [LARGE SCALE GENOMIC DNA]</scope>
    <source>
        <strain evidence="7 8">LE-BIN_3174</strain>
    </source>
</reference>
<dbReference type="GO" id="GO:0016491">
    <property type="term" value="F:oxidoreductase activity"/>
    <property type="evidence" value="ECO:0007669"/>
    <property type="project" value="UniProtKB-KW"/>
</dbReference>
<keyword evidence="4" id="KW-0560">Oxidoreductase</keyword>
<dbReference type="OrthoDB" id="2151789at2759"/>
<keyword evidence="5" id="KW-0732">Signal</keyword>
<feature type="chain" id="PRO_5020607102" description="FAD-binding PCMH-type domain-containing protein" evidence="5">
    <location>
        <begin position="26"/>
        <end position="510"/>
    </location>
</feature>
<dbReference type="PANTHER" id="PTHR42973:SF13">
    <property type="entry name" value="FAD-BINDING PCMH-TYPE DOMAIN-CONTAINING PROTEIN"/>
    <property type="match status" value="1"/>
</dbReference>
<comment type="similarity">
    <text evidence="1">Belongs to the oxygen-dependent FAD-linked oxidoreductase family.</text>
</comment>
<dbReference type="InterPro" id="IPR016166">
    <property type="entry name" value="FAD-bd_PCMH"/>
</dbReference>
<name>A0A4R0RBZ3_9APHY</name>
<feature type="domain" description="FAD-binding PCMH-type" evidence="6">
    <location>
        <begin position="83"/>
        <end position="253"/>
    </location>
</feature>
<dbReference type="AlphaFoldDB" id="A0A4R0RBZ3"/>
<keyword evidence="8" id="KW-1185">Reference proteome</keyword>
<evidence type="ECO:0000256" key="2">
    <source>
        <dbReference type="ARBA" id="ARBA00022630"/>
    </source>
</evidence>
<dbReference type="PANTHER" id="PTHR42973">
    <property type="entry name" value="BINDING OXIDOREDUCTASE, PUTATIVE (AFU_ORTHOLOGUE AFUA_1G17690)-RELATED"/>
    <property type="match status" value="1"/>
</dbReference>
<evidence type="ECO:0000256" key="3">
    <source>
        <dbReference type="ARBA" id="ARBA00022827"/>
    </source>
</evidence>
<dbReference type="InterPro" id="IPR006094">
    <property type="entry name" value="Oxid_FAD_bind_N"/>
</dbReference>
<dbReference type="STRING" id="92696.A0A4R0RBZ3"/>
<dbReference type="EMBL" id="RWJN01000682">
    <property type="protein sequence ID" value="TCD60004.1"/>
    <property type="molecule type" value="Genomic_DNA"/>
</dbReference>
<keyword evidence="2" id="KW-0285">Flavoprotein</keyword>
<evidence type="ECO:0000256" key="5">
    <source>
        <dbReference type="SAM" id="SignalP"/>
    </source>
</evidence>
<evidence type="ECO:0000259" key="6">
    <source>
        <dbReference type="PROSITE" id="PS51387"/>
    </source>
</evidence>
<dbReference type="InterPro" id="IPR016169">
    <property type="entry name" value="FAD-bd_PCMH_sub2"/>
</dbReference>
<keyword evidence="3" id="KW-0274">FAD</keyword>
<comment type="caution">
    <text evidence="7">The sequence shown here is derived from an EMBL/GenBank/DDBJ whole genome shotgun (WGS) entry which is preliminary data.</text>
</comment>
<evidence type="ECO:0000313" key="7">
    <source>
        <dbReference type="EMBL" id="TCD60004.1"/>
    </source>
</evidence>
<dbReference type="Gene3D" id="3.30.465.10">
    <property type="match status" value="1"/>
</dbReference>
<proteinExistence type="inferred from homology"/>
<dbReference type="Proteomes" id="UP000292702">
    <property type="component" value="Unassembled WGS sequence"/>
</dbReference>
<dbReference type="Pfam" id="PF01565">
    <property type="entry name" value="FAD_binding_4"/>
    <property type="match status" value="1"/>
</dbReference>
<accession>A0A4R0RBZ3</accession>
<organism evidence="7 8">
    <name type="scientific">Steccherinum ochraceum</name>
    <dbReference type="NCBI Taxonomy" id="92696"/>
    <lineage>
        <taxon>Eukaryota</taxon>
        <taxon>Fungi</taxon>
        <taxon>Dikarya</taxon>
        <taxon>Basidiomycota</taxon>
        <taxon>Agaricomycotina</taxon>
        <taxon>Agaricomycetes</taxon>
        <taxon>Polyporales</taxon>
        <taxon>Steccherinaceae</taxon>
        <taxon>Steccherinum</taxon>
    </lineage>
</organism>
<dbReference type="InterPro" id="IPR050416">
    <property type="entry name" value="FAD-linked_Oxidoreductase"/>
</dbReference>
<evidence type="ECO:0000313" key="8">
    <source>
        <dbReference type="Proteomes" id="UP000292702"/>
    </source>
</evidence>
<dbReference type="PROSITE" id="PS51387">
    <property type="entry name" value="FAD_PCMH"/>
    <property type="match status" value="1"/>
</dbReference>
<evidence type="ECO:0000256" key="4">
    <source>
        <dbReference type="ARBA" id="ARBA00023002"/>
    </source>
</evidence>
<dbReference type="InterPro" id="IPR036318">
    <property type="entry name" value="FAD-bd_PCMH-like_sf"/>
</dbReference>
<dbReference type="GO" id="GO:0071949">
    <property type="term" value="F:FAD binding"/>
    <property type="evidence" value="ECO:0007669"/>
    <property type="project" value="InterPro"/>
</dbReference>
<dbReference type="InterPro" id="IPR012951">
    <property type="entry name" value="BBE"/>
</dbReference>
<protein>
    <recommendedName>
        <fullName evidence="6">FAD-binding PCMH-type domain-containing protein</fullName>
    </recommendedName>
</protein>
<dbReference type="Pfam" id="PF08031">
    <property type="entry name" value="BBE"/>
    <property type="match status" value="1"/>
</dbReference>
<gene>
    <name evidence="7" type="ORF">EIP91_010922</name>
</gene>
<evidence type="ECO:0000256" key="1">
    <source>
        <dbReference type="ARBA" id="ARBA00005466"/>
    </source>
</evidence>
<sequence>MHFPTLGALVTVAVAGFGALRGGSAQDLVLEDSTLDATLVHGNSVIFACQQISKSISHASAVYYPHDATGHYAADISHYASSSMQNATCSVEPGTPQDVGIILQILGKTKTAFGVKGGGHSTNPSFSSTTGVQIALTRFNQTTYNAHSQTADVGTGLIWDDVYASLEPHGVIVLGGRVSGVGVAGYSLGGGYAWQTNQYGLSLDTIEAYELVLPNGVVTHVTAESNPDLFFGLRGGHNNFGIVTKITFKTFPQGQIWGGAILVSGEYIDQVKNATLKFANVTDTKAAVIPSFVYAPAAGGLLSSILLFYDGLTPPAGIFDDFLAIPYWIQDVSTRSIVSLIQSSNVSSTIGLRGFYHTVPNEFYDDNFLTAVINDTTFYGDKLFTVMNTSLVTWSWSIEPFQRNILSHGSPSAYPSQRSKRFLPTNLYIGYAGKQYDDVVLDSLRASVANMNRVAKEGGQNIDDAPLYGNYALFDTPVEKIYRENLPRLQRIKKVYDPENDMGLTGGWKI</sequence>
<dbReference type="SUPFAM" id="SSF56176">
    <property type="entry name" value="FAD-binding/transporter-associated domain-like"/>
    <property type="match status" value="1"/>
</dbReference>